<comment type="caution">
    <text evidence="1">The sequence shown here is derived from an EMBL/GenBank/DDBJ whole genome shotgun (WGS) entry which is preliminary data.</text>
</comment>
<dbReference type="RefSeq" id="WP_189552897.1">
    <property type="nucleotide sequence ID" value="NZ_BMTP01000012.1"/>
</dbReference>
<proteinExistence type="predicted"/>
<dbReference type="Gene3D" id="3.40.50.150">
    <property type="entry name" value="Vaccinia Virus protein VP39"/>
    <property type="match status" value="1"/>
</dbReference>
<dbReference type="InterPro" id="IPR029063">
    <property type="entry name" value="SAM-dependent_MTases_sf"/>
</dbReference>
<dbReference type="Proteomes" id="UP000636661">
    <property type="component" value="Unassembled WGS sequence"/>
</dbReference>
<keyword evidence="2" id="KW-1185">Reference proteome</keyword>
<evidence type="ECO:0000313" key="2">
    <source>
        <dbReference type="Proteomes" id="UP000636661"/>
    </source>
</evidence>
<sequence length="239" mass="26241">MTGLPSRVPNGLTVLDTYSCAGGMAMGYYLAGFDVVGVDIDPQPDYPFEHHVGDAVEFIRDHGADFDLIHGSPPCQAYTPLNAYNHKVYPDLIAPTREAMLATGRPYVIENVEAAAPELKDPTLLCGPMFGLRVYRHRLFETNWRLPAPPHPAHTAICTRNGYLPTPEKPFMTITGGRHSRAWQNAACDAMGMPWIKVPAGGDIKRGIREVCEAIPPAYAQWIGQHATQVIRRQLPAAA</sequence>
<dbReference type="EMBL" id="BMTP01000012">
    <property type="protein sequence ID" value="GGU52297.1"/>
    <property type="molecule type" value="Genomic_DNA"/>
</dbReference>
<reference evidence="1" key="1">
    <citation type="journal article" date="2014" name="Int. J. Syst. Evol. Microbiol.">
        <title>Complete genome sequence of Corynebacterium casei LMG S-19264T (=DSM 44701T), isolated from a smear-ripened cheese.</title>
        <authorList>
            <consortium name="US DOE Joint Genome Institute (JGI-PGF)"/>
            <person name="Walter F."/>
            <person name="Albersmeier A."/>
            <person name="Kalinowski J."/>
            <person name="Ruckert C."/>
        </authorList>
    </citation>
    <scope>NUCLEOTIDE SEQUENCE</scope>
    <source>
        <strain evidence="1">JCM 4391</strain>
    </source>
</reference>
<accession>A0A918I0F4</accession>
<gene>
    <name evidence="1" type="ORF">GCM10010274_46510</name>
</gene>
<evidence type="ECO:0000313" key="1">
    <source>
        <dbReference type="EMBL" id="GGU52297.1"/>
    </source>
</evidence>
<reference evidence="1" key="2">
    <citation type="submission" date="2020-09" db="EMBL/GenBank/DDBJ databases">
        <authorList>
            <person name="Sun Q."/>
            <person name="Ohkuma M."/>
        </authorList>
    </citation>
    <scope>NUCLEOTIDE SEQUENCE</scope>
    <source>
        <strain evidence="1">JCM 4391</strain>
    </source>
</reference>
<dbReference type="AlphaFoldDB" id="A0A918I0F4"/>
<protein>
    <recommendedName>
        <fullName evidence="3">DNA methylase</fullName>
    </recommendedName>
</protein>
<organism evidence="1 2">
    <name type="scientific">Streptomyces lavendofoliae</name>
    <dbReference type="NCBI Taxonomy" id="67314"/>
    <lineage>
        <taxon>Bacteria</taxon>
        <taxon>Bacillati</taxon>
        <taxon>Actinomycetota</taxon>
        <taxon>Actinomycetes</taxon>
        <taxon>Kitasatosporales</taxon>
        <taxon>Streptomycetaceae</taxon>
        <taxon>Streptomyces</taxon>
    </lineage>
</organism>
<dbReference type="SUPFAM" id="SSF53335">
    <property type="entry name" value="S-adenosyl-L-methionine-dependent methyltransferases"/>
    <property type="match status" value="1"/>
</dbReference>
<evidence type="ECO:0008006" key="3">
    <source>
        <dbReference type="Google" id="ProtNLM"/>
    </source>
</evidence>
<name>A0A918I0F4_9ACTN</name>